<evidence type="ECO:0000256" key="1">
    <source>
        <dbReference type="SAM" id="SignalP"/>
    </source>
</evidence>
<feature type="chain" id="PRO_5034738948" evidence="1">
    <location>
        <begin position="22"/>
        <end position="120"/>
    </location>
</feature>
<dbReference type="EMBL" id="BLAL01000298">
    <property type="protein sequence ID" value="GET01366.1"/>
    <property type="molecule type" value="Genomic_DNA"/>
</dbReference>
<evidence type="ECO:0000313" key="2">
    <source>
        <dbReference type="EMBL" id="GET01366.1"/>
    </source>
</evidence>
<evidence type="ECO:0000313" key="3">
    <source>
        <dbReference type="Proteomes" id="UP000615446"/>
    </source>
</evidence>
<accession>A0A8H3MB07</accession>
<proteinExistence type="predicted"/>
<feature type="signal peptide" evidence="1">
    <location>
        <begin position="1"/>
        <end position="21"/>
    </location>
</feature>
<sequence>MNRLLILTFFLLTFLFVTTFSSELVPHKEIYSLPLKLKKDGDNKLIAEVAWGGNLKKDEPLRTRFRCFSNAVTVKGPKHAVFGDEKVHFELLIHKKDVKVKCRYGALDGVIFKNTISFRT</sequence>
<comment type="caution">
    <text evidence="2">The sequence shown here is derived from an EMBL/GenBank/DDBJ whole genome shotgun (WGS) entry which is preliminary data.</text>
</comment>
<organism evidence="2 3">
    <name type="scientific">Rhizophagus clarus</name>
    <dbReference type="NCBI Taxonomy" id="94130"/>
    <lineage>
        <taxon>Eukaryota</taxon>
        <taxon>Fungi</taxon>
        <taxon>Fungi incertae sedis</taxon>
        <taxon>Mucoromycota</taxon>
        <taxon>Glomeromycotina</taxon>
        <taxon>Glomeromycetes</taxon>
        <taxon>Glomerales</taxon>
        <taxon>Glomeraceae</taxon>
        <taxon>Rhizophagus</taxon>
    </lineage>
</organism>
<keyword evidence="1" id="KW-0732">Signal</keyword>
<dbReference type="OrthoDB" id="2380413at2759"/>
<dbReference type="AlphaFoldDB" id="A0A8H3MB07"/>
<reference evidence="2" key="1">
    <citation type="submission" date="2019-10" db="EMBL/GenBank/DDBJ databases">
        <title>Conservation and host-specific expression of non-tandemly repeated heterogenous ribosome RNA gene in arbuscular mycorrhizal fungi.</title>
        <authorList>
            <person name="Maeda T."/>
            <person name="Kobayashi Y."/>
            <person name="Nakagawa T."/>
            <person name="Ezawa T."/>
            <person name="Yamaguchi K."/>
            <person name="Bino T."/>
            <person name="Nishimoto Y."/>
            <person name="Shigenobu S."/>
            <person name="Kawaguchi M."/>
        </authorList>
    </citation>
    <scope>NUCLEOTIDE SEQUENCE</scope>
    <source>
        <strain evidence="2">HR1</strain>
    </source>
</reference>
<gene>
    <name evidence="2" type="ORF">RCL2_002777700</name>
</gene>
<name>A0A8H3MB07_9GLOM</name>
<dbReference type="Proteomes" id="UP000615446">
    <property type="component" value="Unassembled WGS sequence"/>
</dbReference>
<protein>
    <submittedName>
        <fullName evidence="2">Uncharacterized protein</fullName>
    </submittedName>
</protein>